<gene>
    <name evidence="1" type="ORF">FNB15_14285</name>
</gene>
<dbReference type="OrthoDB" id="7347529at2"/>
<dbReference type="EMBL" id="CP041636">
    <property type="protein sequence ID" value="QDO98368.1"/>
    <property type="molecule type" value="Genomic_DNA"/>
</dbReference>
<name>A0A516H3L6_9PROT</name>
<keyword evidence="2" id="KW-1185">Reference proteome</keyword>
<dbReference type="SUPFAM" id="SSF159275">
    <property type="entry name" value="PA1994-like"/>
    <property type="match status" value="1"/>
</dbReference>
<reference evidence="1 2" key="1">
    <citation type="submission" date="2019-07" db="EMBL/GenBank/DDBJ databases">
        <title>Genome sequencing for Ferrovibrio sp. K5.</title>
        <authorList>
            <person name="Park S.-J."/>
        </authorList>
    </citation>
    <scope>NUCLEOTIDE SEQUENCE [LARGE SCALE GENOMIC DNA]</scope>
    <source>
        <strain evidence="1 2">K5</strain>
    </source>
</reference>
<dbReference type="AlphaFoldDB" id="A0A516H3L6"/>
<dbReference type="KEGG" id="fer:FNB15_14285"/>
<dbReference type="Proteomes" id="UP000317496">
    <property type="component" value="Chromosome"/>
</dbReference>
<evidence type="ECO:0008006" key="3">
    <source>
        <dbReference type="Google" id="ProtNLM"/>
    </source>
</evidence>
<sequence>MYRPSFPWGALKYEECCCPNVAQTCGSFNGRGTGTCPDSGGFTVRYEHGACPMTELAFWECLYTAGHDAAALQRQDSGWLLHGTAVFRHDDGPACVNYAVEIDAGWQSRRGSVRGWLAGQRFDHVIERRDDGWYLDGHTHGLAHLVDLDFGFTPATNMQQLRRVALQPGQAADIPVVWFDLKQTSLIELPQHYACLDGEAYRYASPQGPYEAVLEIAPNGFASLYPELWRMAA</sequence>
<accession>A0A516H3L6</accession>
<evidence type="ECO:0000313" key="2">
    <source>
        <dbReference type="Proteomes" id="UP000317496"/>
    </source>
</evidence>
<proteinExistence type="predicted"/>
<organism evidence="1 2">
    <name type="scientific">Ferrovibrio terrae</name>
    <dbReference type="NCBI Taxonomy" id="2594003"/>
    <lineage>
        <taxon>Bacteria</taxon>
        <taxon>Pseudomonadati</taxon>
        <taxon>Pseudomonadota</taxon>
        <taxon>Alphaproteobacteria</taxon>
        <taxon>Rhodospirillales</taxon>
        <taxon>Rhodospirillaceae</taxon>
        <taxon>Ferrovibrio</taxon>
    </lineage>
</organism>
<dbReference type="Pfam" id="PF06475">
    <property type="entry name" value="Glycolipid_bind"/>
    <property type="match status" value="1"/>
</dbReference>
<dbReference type="InterPro" id="IPR009467">
    <property type="entry name" value="Glycolipid-bd_prot_put"/>
</dbReference>
<evidence type="ECO:0000313" key="1">
    <source>
        <dbReference type="EMBL" id="QDO98368.1"/>
    </source>
</evidence>
<protein>
    <recommendedName>
        <fullName evidence="3">Glycolipid-binding domain-containing protein</fullName>
    </recommendedName>
</protein>